<keyword evidence="8" id="KW-1185">Reference proteome</keyword>
<dbReference type="WBParaSite" id="L893_g31210.t1">
    <property type="protein sequence ID" value="L893_g31210.t1"/>
    <property type="gene ID" value="L893_g31210"/>
</dbReference>
<evidence type="ECO:0000313" key="8">
    <source>
        <dbReference type="Proteomes" id="UP000095287"/>
    </source>
</evidence>
<dbReference type="AlphaFoldDB" id="A0A1I7ZZS8"/>
<sequence length="301" mass="33932">MTNLDQGPINFQAACKDSLFAHLKYFGKDNGPNSLPRRAYIFMSCLTMVLVLIGDLNVVNDIVSNLFLATYALVNYACFDASFARSPGWRPQFPYYNMWLSLFGAALCVVIMFVLSVWKTLLIAGLFALTMLYMHRRGLEVNWGDTSQAHAYRNALVGLSKITNHADHVKNYRPQILLMTGNPASRPALVDFANSITKGDSLLISAHVVPYPQCERIFSLVRNLEVQMTDWMKAMKVRAFYQPLANEDLRRGMQNLLQISGLGKLRPNILFCGWKEDWAAKGRDGIDDVDNYVGILSLYSP</sequence>
<accession>A0A1I7ZZS8</accession>
<evidence type="ECO:0000256" key="2">
    <source>
        <dbReference type="ARBA" id="ARBA00022692"/>
    </source>
</evidence>
<keyword evidence="3 5" id="KW-1133">Transmembrane helix</keyword>
<reference evidence="9" key="1">
    <citation type="submission" date="2016-11" db="UniProtKB">
        <authorList>
            <consortium name="WormBaseParasite"/>
        </authorList>
    </citation>
    <scope>IDENTIFICATION</scope>
</reference>
<dbReference type="GO" id="GO:0008511">
    <property type="term" value="F:sodium:potassium:chloride symporter activity"/>
    <property type="evidence" value="ECO:0007669"/>
    <property type="project" value="TreeGrafter"/>
</dbReference>
<dbReference type="PANTHER" id="PTHR11827:SF103">
    <property type="entry name" value="SODIUM CHLORIDE COTRANSPORTER 69, ISOFORM E"/>
    <property type="match status" value="1"/>
</dbReference>
<dbReference type="GO" id="GO:1990573">
    <property type="term" value="P:potassium ion import across plasma membrane"/>
    <property type="evidence" value="ECO:0007669"/>
    <property type="project" value="TreeGrafter"/>
</dbReference>
<feature type="transmembrane region" description="Helical" evidence="5">
    <location>
        <begin position="96"/>
        <end position="129"/>
    </location>
</feature>
<evidence type="ECO:0000256" key="3">
    <source>
        <dbReference type="ARBA" id="ARBA00022989"/>
    </source>
</evidence>
<dbReference type="PANTHER" id="PTHR11827">
    <property type="entry name" value="SOLUTE CARRIER FAMILY 12, CATION COTRANSPORTERS"/>
    <property type="match status" value="1"/>
</dbReference>
<proteinExistence type="predicted"/>
<dbReference type="InterPro" id="IPR004841">
    <property type="entry name" value="AA-permease/SLC12A_dom"/>
</dbReference>
<dbReference type="Pfam" id="PF03522">
    <property type="entry name" value="SLC12"/>
    <property type="match status" value="1"/>
</dbReference>
<dbReference type="Pfam" id="PF00324">
    <property type="entry name" value="AA_permease"/>
    <property type="match status" value="1"/>
</dbReference>
<evidence type="ECO:0000259" key="7">
    <source>
        <dbReference type="Pfam" id="PF03522"/>
    </source>
</evidence>
<organism evidence="8 9">
    <name type="scientific">Steinernema glaseri</name>
    <dbReference type="NCBI Taxonomy" id="37863"/>
    <lineage>
        <taxon>Eukaryota</taxon>
        <taxon>Metazoa</taxon>
        <taxon>Ecdysozoa</taxon>
        <taxon>Nematoda</taxon>
        <taxon>Chromadorea</taxon>
        <taxon>Rhabditida</taxon>
        <taxon>Tylenchina</taxon>
        <taxon>Panagrolaimomorpha</taxon>
        <taxon>Strongyloidoidea</taxon>
        <taxon>Steinernematidae</taxon>
        <taxon>Steinernema</taxon>
    </lineage>
</organism>
<comment type="subcellular location">
    <subcellularLocation>
        <location evidence="1">Membrane</location>
        <topology evidence="1">Multi-pass membrane protein</topology>
    </subcellularLocation>
</comment>
<dbReference type="Proteomes" id="UP000095287">
    <property type="component" value="Unplaced"/>
</dbReference>
<evidence type="ECO:0000313" key="9">
    <source>
        <dbReference type="WBParaSite" id="L893_g31210.t1"/>
    </source>
</evidence>
<name>A0A1I7ZZS8_9BILA</name>
<protein>
    <submittedName>
        <fullName evidence="9">AA_permease domain-containing protein</fullName>
    </submittedName>
</protein>
<dbReference type="Gene3D" id="1.20.1740.10">
    <property type="entry name" value="Amino acid/polyamine transporter I"/>
    <property type="match status" value="1"/>
</dbReference>
<dbReference type="GO" id="GO:0055075">
    <property type="term" value="P:potassium ion homeostasis"/>
    <property type="evidence" value="ECO:0007669"/>
    <property type="project" value="TreeGrafter"/>
</dbReference>
<dbReference type="GO" id="GO:0055078">
    <property type="term" value="P:sodium ion homeostasis"/>
    <property type="evidence" value="ECO:0007669"/>
    <property type="project" value="TreeGrafter"/>
</dbReference>
<dbReference type="GO" id="GO:0055064">
    <property type="term" value="P:chloride ion homeostasis"/>
    <property type="evidence" value="ECO:0007669"/>
    <property type="project" value="TreeGrafter"/>
</dbReference>
<feature type="domain" description="Amino acid permease/ SLC12A" evidence="6">
    <location>
        <begin position="11"/>
        <end position="177"/>
    </location>
</feature>
<evidence type="ECO:0000256" key="4">
    <source>
        <dbReference type="ARBA" id="ARBA00023136"/>
    </source>
</evidence>
<evidence type="ECO:0000259" key="6">
    <source>
        <dbReference type="Pfam" id="PF00324"/>
    </source>
</evidence>
<evidence type="ECO:0000256" key="1">
    <source>
        <dbReference type="ARBA" id="ARBA00004141"/>
    </source>
</evidence>
<feature type="transmembrane region" description="Helical" evidence="5">
    <location>
        <begin position="39"/>
        <end position="59"/>
    </location>
</feature>
<dbReference type="InterPro" id="IPR018491">
    <property type="entry name" value="SLC12_C"/>
</dbReference>
<evidence type="ECO:0000256" key="5">
    <source>
        <dbReference type="SAM" id="Phobius"/>
    </source>
</evidence>
<dbReference type="GO" id="GO:0016020">
    <property type="term" value="C:membrane"/>
    <property type="evidence" value="ECO:0007669"/>
    <property type="project" value="UniProtKB-SubCell"/>
</dbReference>
<feature type="transmembrane region" description="Helical" evidence="5">
    <location>
        <begin position="66"/>
        <end position="84"/>
    </location>
</feature>
<dbReference type="GO" id="GO:0006884">
    <property type="term" value="P:cell volume homeostasis"/>
    <property type="evidence" value="ECO:0007669"/>
    <property type="project" value="TreeGrafter"/>
</dbReference>
<keyword evidence="4 5" id="KW-0472">Membrane</keyword>
<keyword evidence="2 5" id="KW-0812">Transmembrane</keyword>
<feature type="domain" description="SLC12A transporter C-terminal" evidence="7">
    <location>
        <begin position="186"/>
        <end position="296"/>
    </location>
</feature>
<dbReference type="InterPro" id="IPR004842">
    <property type="entry name" value="SLC12A_fam"/>
</dbReference>